<organism evidence="3 4">
    <name type="scientific">Pichia membranifaciens NRRL Y-2026</name>
    <dbReference type="NCBI Taxonomy" id="763406"/>
    <lineage>
        <taxon>Eukaryota</taxon>
        <taxon>Fungi</taxon>
        <taxon>Dikarya</taxon>
        <taxon>Ascomycota</taxon>
        <taxon>Saccharomycotina</taxon>
        <taxon>Pichiomycetes</taxon>
        <taxon>Pichiales</taxon>
        <taxon>Pichiaceae</taxon>
        <taxon>Pichia</taxon>
    </lineage>
</organism>
<proteinExistence type="inferred from homology"/>
<dbReference type="Pfam" id="PF01399">
    <property type="entry name" value="PCI"/>
    <property type="match status" value="1"/>
</dbReference>
<dbReference type="RefSeq" id="XP_019018108.1">
    <property type="nucleotide sequence ID" value="XM_019159861.1"/>
</dbReference>
<dbReference type="InterPro" id="IPR000717">
    <property type="entry name" value="PCI_dom"/>
</dbReference>
<dbReference type="InterPro" id="IPR045114">
    <property type="entry name" value="Csn12-like"/>
</dbReference>
<dbReference type="PANTHER" id="PTHR12732:SF0">
    <property type="entry name" value="PCI DOMAIN-CONTAINING PROTEIN 2"/>
    <property type="match status" value="1"/>
</dbReference>
<evidence type="ECO:0000313" key="3">
    <source>
        <dbReference type="EMBL" id="ODQ46995.1"/>
    </source>
</evidence>
<comment type="similarity">
    <text evidence="1">Belongs to the CSN12 family.</text>
</comment>
<dbReference type="Gene3D" id="1.10.10.10">
    <property type="entry name" value="Winged helix-like DNA-binding domain superfamily/Winged helix DNA-binding domain"/>
    <property type="match status" value="1"/>
</dbReference>
<keyword evidence="4" id="KW-1185">Reference proteome</keyword>
<dbReference type="GO" id="GO:0003690">
    <property type="term" value="F:double-stranded DNA binding"/>
    <property type="evidence" value="ECO:0007669"/>
    <property type="project" value="InterPro"/>
</dbReference>
<sequence>MTWQQLLDELCTAISSHDTLKLAMFLLRIINLQDMEDFRPEQTSLDFMLINRSIAAAQRGGGGSGDEFFQQLFLLCMDLLVALKSGNVDTQIRCQTEQINLLSKRLLDEPSFFLMPIIIVAKNLRRVVFSNYPPNSARMLDDSTATPTVDSFTNAIQRPFKLLISNKSDNTINISAIHIFASHLFSIYFKYNKLNAVINLYKVLSNTVLSDTARDTRRIEMSPMLPTQSLFDYFIGLSLLVQSNYEKSFAFFNSAYQNKHSRSLDLKILFYLLPLNYLISKKLPTDAFFQKHPDLKVIQPLYTCIKKLSLSDYNKNLEAFKFLLLRFKVYSLYIKFQTMIQLQTLKTAYAIYKDTQTPEQLQKAHIVAFSFFTTSLNLGTSCTQTDFDTECLLCRLIATNNIKGYLSHAKQVIVLSKSSPFP</sequence>
<dbReference type="SMART" id="SM00753">
    <property type="entry name" value="PAM"/>
    <property type="match status" value="1"/>
</dbReference>
<feature type="domain" description="PCI" evidence="2">
    <location>
        <begin position="229"/>
        <end position="420"/>
    </location>
</feature>
<dbReference type="Proteomes" id="UP000094455">
    <property type="component" value="Unassembled WGS sequence"/>
</dbReference>
<evidence type="ECO:0000256" key="1">
    <source>
        <dbReference type="ARBA" id="ARBA00025771"/>
    </source>
</evidence>
<dbReference type="InterPro" id="IPR036388">
    <property type="entry name" value="WH-like_DNA-bd_sf"/>
</dbReference>
<name>A0A1E3NLH4_9ASCO</name>
<evidence type="ECO:0000313" key="4">
    <source>
        <dbReference type="Proteomes" id="UP000094455"/>
    </source>
</evidence>
<dbReference type="GO" id="GO:0003723">
    <property type="term" value="F:RNA binding"/>
    <property type="evidence" value="ECO:0007669"/>
    <property type="project" value="InterPro"/>
</dbReference>
<accession>A0A1E3NLH4</accession>
<dbReference type="PANTHER" id="PTHR12732">
    <property type="entry name" value="UNCHARACTERIZED PROTEASOME COMPONENT REGION PCI-CONTAINING"/>
    <property type="match status" value="1"/>
</dbReference>
<evidence type="ECO:0000259" key="2">
    <source>
        <dbReference type="PROSITE" id="PS50250"/>
    </source>
</evidence>
<dbReference type="OrthoDB" id="10252687at2759"/>
<dbReference type="EMBL" id="KV454003">
    <property type="protein sequence ID" value="ODQ46995.1"/>
    <property type="molecule type" value="Genomic_DNA"/>
</dbReference>
<gene>
    <name evidence="3" type="ORF">PICMEDRAFT_11950</name>
</gene>
<reference evidence="3 4" key="1">
    <citation type="journal article" date="2016" name="Proc. Natl. Acad. Sci. U.S.A.">
        <title>Comparative genomics of biotechnologically important yeasts.</title>
        <authorList>
            <person name="Riley R."/>
            <person name="Haridas S."/>
            <person name="Wolfe K.H."/>
            <person name="Lopes M.R."/>
            <person name="Hittinger C.T."/>
            <person name="Goeker M."/>
            <person name="Salamov A.A."/>
            <person name="Wisecaver J.H."/>
            <person name="Long T.M."/>
            <person name="Calvey C.H."/>
            <person name="Aerts A.L."/>
            <person name="Barry K.W."/>
            <person name="Choi C."/>
            <person name="Clum A."/>
            <person name="Coughlan A.Y."/>
            <person name="Deshpande S."/>
            <person name="Douglass A.P."/>
            <person name="Hanson S.J."/>
            <person name="Klenk H.-P."/>
            <person name="LaButti K.M."/>
            <person name="Lapidus A."/>
            <person name="Lindquist E.A."/>
            <person name="Lipzen A.M."/>
            <person name="Meier-Kolthoff J.P."/>
            <person name="Ohm R.A."/>
            <person name="Otillar R.P."/>
            <person name="Pangilinan J.L."/>
            <person name="Peng Y."/>
            <person name="Rokas A."/>
            <person name="Rosa C.A."/>
            <person name="Scheuner C."/>
            <person name="Sibirny A.A."/>
            <person name="Slot J.C."/>
            <person name="Stielow J.B."/>
            <person name="Sun H."/>
            <person name="Kurtzman C.P."/>
            <person name="Blackwell M."/>
            <person name="Grigoriev I.V."/>
            <person name="Jeffries T.W."/>
        </authorList>
    </citation>
    <scope>NUCLEOTIDE SEQUENCE [LARGE SCALE GENOMIC DNA]</scope>
    <source>
        <strain evidence="3 4">NRRL Y-2026</strain>
    </source>
</reference>
<dbReference type="PROSITE" id="PS50250">
    <property type="entry name" value="PCI"/>
    <property type="match status" value="1"/>
</dbReference>
<protein>
    <recommendedName>
        <fullName evidence="2">PCI domain-containing protein</fullName>
    </recommendedName>
</protein>
<dbReference type="AlphaFoldDB" id="A0A1E3NLH4"/>
<dbReference type="STRING" id="763406.A0A1E3NLH4"/>
<dbReference type="GeneID" id="30176548"/>